<reference evidence="1" key="2">
    <citation type="journal article" date="2015" name="Fish Shellfish Immunol.">
        <title>Early steps in the European eel (Anguilla anguilla)-Vibrio vulnificus interaction in the gills: Role of the RtxA13 toxin.</title>
        <authorList>
            <person name="Callol A."/>
            <person name="Pajuelo D."/>
            <person name="Ebbesson L."/>
            <person name="Teles M."/>
            <person name="MacKenzie S."/>
            <person name="Amaro C."/>
        </authorList>
    </citation>
    <scope>NUCLEOTIDE SEQUENCE</scope>
</reference>
<organism evidence="1">
    <name type="scientific">Anguilla anguilla</name>
    <name type="common">European freshwater eel</name>
    <name type="synonym">Muraena anguilla</name>
    <dbReference type="NCBI Taxonomy" id="7936"/>
    <lineage>
        <taxon>Eukaryota</taxon>
        <taxon>Metazoa</taxon>
        <taxon>Chordata</taxon>
        <taxon>Craniata</taxon>
        <taxon>Vertebrata</taxon>
        <taxon>Euteleostomi</taxon>
        <taxon>Actinopterygii</taxon>
        <taxon>Neopterygii</taxon>
        <taxon>Teleostei</taxon>
        <taxon>Anguilliformes</taxon>
        <taxon>Anguillidae</taxon>
        <taxon>Anguilla</taxon>
    </lineage>
</organism>
<accession>A0A0E9RPV3</accession>
<reference evidence="1" key="1">
    <citation type="submission" date="2014-11" db="EMBL/GenBank/DDBJ databases">
        <authorList>
            <person name="Amaro Gonzalez C."/>
        </authorList>
    </citation>
    <scope>NUCLEOTIDE SEQUENCE</scope>
</reference>
<dbReference type="EMBL" id="GBXM01077376">
    <property type="protein sequence ID" value="JAH31201.1"/>
    <property type="molecule type" value="Transcribed_RNA"/>
</dbReference>
<dbReference type="AlphaFoldDB" id="A0A0E9RPV3"/>
<name>A0A0E9RPV3_ANGAN</name>
<sequence>MSELKIPQIIDHVDRYIVLYTVHFIQKPAMLLIQRSYPHIITFSAY</sequence>
<evidence type="ECO:0000313" key="1">
    <source>
        <dbReference type="EMBL" id="JAH31201.1"/>
    </source>
</evidence>
<proteinExistence type="predicted"/>
<protein>
    <submittedName>
        <fullName evidence="1">Uncharacterized protein</fullName>
    </submittedName>
</protein>